<evidence type="ECO:0000313" key="3">
    <source>
        <dbReference type="Proteomes" id="UP000036122"/>
    </source>
</evidence>
<sequence length="82" mass="9671">MTNSIHTTEMSALCDWLKEQRITQKLTMRELSERLDKPHSYVQKVEQGERRLDVVEYIWYCTALKIDPHIGVQLVLAIVKDQ</sequence>
<comment type="caution">
    <text evidence="2">The sequence shown here is derived from an EMBL/GenBank/DDBJ whole genome shotgun (WGS) entry which is preliminary data.</text>
</comment>
<dbReference type="PATRIC" id="fig|1409923.3.peg.3954"/>
<dbReference type="Pfam" id="PF01381">
    <property type="entry name" value="HTH_3"/>
    <property type="match status" value="1"/>
</dbReference>
<evidence type="ECO:0000313" key="2">
    <source>
        <dbReference type="EMBL" id="KLT84370.1"/>
    </source>
</evidence>
<dbReference type="SMART" id="SM00530">
    <property type="entry name" value="HTH_XRE"/>
    <property type="match status" value="1"/>
</dbReference>
<gene>
    <name evidence="2" type="ORF">T630_2896</name>
</gene>
<feature type="domain" description="HTH cro/C1-type" evidence="1">
    <location>
        <begin position="17"/>
        <end position="54"/>
    </location>
</feature>
<keyword evidence="2" id="KW-0238">DNA-binding</keyword>
<proteinExistence type="predicted"/>
<dbReference type="GO" id="GO:0003677">
    <property type="term" value="F:DNA binding"/>
    <property type="evidence" value="ECO:0007669"/>
    <property type="project" value="UniProtKB-KW"/>
</dbReference>
<dbReference type="CDD" id="cd00093">
    <property type="entry name" value="HTH_XRE"/>
    <property type="match status" value="1"/>
</dbReference>
<dbReference type="InterPro" id="IPR010982">
    <property type="entry name" value="Lambda_DNA-bd_dom_sf"/>
</dbReference>
<dbReference type="Gene3D" id="1.10.260.40">
    <property type="entry name" value="lambda repressor-like DNA-binding domains"/>
    <property type="match status" value="1"/>
</dbReference>
<dbReference type="AlphaFoldDB" id="A0A0J0ZQQ8"/>
<evidence type="ECO:0000259" key="1">
    <source>
        <dbReference type="PROSITE" id="PS50943"/>
    </source>
</evidence>
<name>A0A0J0ZQQ8_ACIBA</name>
<protein>
    <submittedName>
        <fullName evidence="2">DNA-binding helix-turn-helix protein</fullName>
    </submittedName>
</protein>
<dbReference type="EMBL" id="JPHZ01000035">
    <property type="protein sequence ID" value="KLT84370.1"/>
    <property type="molecule type" value="Genomic_DNA"/>
</dbReference>
<dbReference type="RefSeq" id="WP_000185069.1">
    <property type="nucleotide sequence ID" value="NZ_JPHZ01000035.1"/>
</dbReference>
<dbReference type="PROSITE" id="PS50943">
    <property type="entry name" value="HTH_CROC1"/>
    <property type="match status" value="1"/>
</dbReference>
<accession>A0A0J0ZQQ8</accession>
<dbReference type="SUPFAM" id="SSF47413">
    <property type="entry name" value="lambda repressor-like DNA-binding domains"/>
    <property type="match status" value="1"/>
</dbReference>
<organism evidence="2 3">
    <name type="scientific">Acinetobacter baumannii MRSN 3527</name>
    <dbReference type="NCBI Taxonomy" id="1409923"/>
    <lineage>
        <taxon>Bacteria</taxon>
        <taxon>Pseudomonadati</taxon>
        <taxon>Pseudomonadota</taxon>
        <taxon>Gammaproteobacteria</taxon>
        <taxon>Moraxellales</taxon>
        <taxon>Moraxellaceae</taxon>
        <taxon>Acinetobacter</taxon>
        <taxon>Acinetobacter calcoaceticus/baumannii complex</taxon>
    </lineage>
</organism>
<dbReference type="Proteomes" id="UP000036122">
    <property type="component" value="Unassembled WGS sequence"/>
</dbReference>
<dbReference type="InterPro" id="IPR001387">
    <property type="entry name" value="Cro/C1-type_HTH"/>
</dbReference>
<reference evidence="2 3" key="1">
    <citation type="submission" date="2014-07" db="EMBL/GenBank/DDBJ databases">
        <authorList>
            <person name="Harkins D.M."/>
            <person name="Lesho E."/>
            <person name="Waterman P.E."/>
            <person name="Chan A."/>
            <person name="Fouts D.E."/>
        </authorList>
    </citation>
    <scope>NUCLEOTIDE SEQUENCE [LARGE SCALE GENOMIC DNA]</scope>
    <source>
        <strain evidence="2 3">MRSN 3527</strain>
    </source>
</reference>